<sequence length="810" mass="91197">MLYINSNTKLEIAQAYCDLGLQIFPVHTNESGKCSCGNEKCNYVAKHPLTKNGVKDATNDPAKLKRYFSGNYESANIGLATGSTSGIVVIDIDSSGLSTQLEDAHTPFPKTWKSKTGNGKHFFFRLPENVTIRNSQKKIDPVIDVRGEGGYVILPPSQHANGKRYEWLNDPSETELADLPAWLLPLLTGPEPQTQTLTVKAGIDEAEKAKRYLAKTPPAISGENGHNHTFATVCRLLELFPALNDDELLDVLNDWNNRCDPPWTVKELRHKIDSARERVDVDEDDEDNMDDIELVYAEPEDEDEIEDEDEDEESEEWPVLNDDALYGLAGQIVRRIEPQTEADPVALLVTLLNAFGGIVGRSPHTVIEKTPHHVNTFFAIVGQSSRARKGTSLGHIVNLFSDNDELSDMRIDGLSTGEGLIAHLQERPHTWIVESEFSQPLRVMKRDGNTLSPILRNLWDRDTVSVTTRNNPLKATGCHVSILGHITHEELHKSLDNVDVFNGFGNRFLWCLSRRSKSLPLGGDAIELDDLRKRLKDITQQSQMIGKMEFSAEAKAVYTSRYDALGEGRRGLWDAVTSRAEAQVIRLSMLYALLDGVATINVDHLKAALAVWDYADDSARLIFNLADTEGDTLERKILDVLEDYPGITKTEIRDMISHKLKAKELNRSLKWLKQKRKIVRESKIKNGRRYDVWYLAGQEGRRALGQEDNPNALTPQRPVQTETLPELLDWLNSNESKFFRRDDGIIWVTNEERLTPSLKATIEQNQEALADIVDDNKNDNKHGSKPLTEDEFYDNLDSSDQTFVDDLAEL</sequence>
<name>A0A518FT19_9PLAN</name>
<reference evidence="3 4" key="1">
    <citation type="submission" date="2019-02" db="EMBL/GenBank/DDBJ databases">
        <title>Deep-cultivation of Planctomycetes and their phenomic and genomic characterization uncovers novel biology.</title>
        <authorList>
            <person name="Wiegand S."/>
            <person name="Jogler M."/>
            <person name="Boedeker C."/>
            <person name="Pinto D."/>
            <person name="Vollmers J."/>
            <person name="Rivas-Marin E."/>
            <person name="Kohn T."/>
            <person name="Peeters S.H."/>
            <person name="Heuer A."/>
            <person name="Rast P."/>
            <person name="Oberbeckmann S."/>
            <person name="Bunk B."/>
            <person name="Jeske O."/>
            <person name="Meyerdierks A."/>
            <person name="Storesund J.E."/>
            <person name="Kallscheuer N."/>
            <person name="Luecker S."/>
            <person name="Lage O.M."/>
            <person name="Pohl T."/>
            <person name="Merkel B.J."/>
            <person name="Hornburger P."/>
            <person name="Mueller R.-W."/>
            <person name="Bruemmer F."/>
            <person name="Labrenz M."/>
            <person name="Spormann A.M."/>
            <person name="Op den Camp H."/>
            <person name="Overmann J."/>
            <person name="Amann R."/>
            <person name="Jetten M.S.M."/>
            <person name="Mascher T."/>
            <person name="Medema M.H."/>
            <person name="Devos D.P."/>
            <person name="Kaster A.-K."/>
            <person name="Ovreas L."/>
            <person name="Rohde M."/>
            <person name="Galperin M.Y."/>
            <person name="Jogler C."/>
        </authorList>
    </citation>
    <scope>NUCLEOTIDE SEQUENCE [LARGE SCALE GENOMIC DNA]</scope>
    <source>
        <strain evidence="3 4">Pan153</strain>
    </source>
</reference>
<evidence type="ECO:0000256" key="1">
    <source>
        <dbReference type="SAM" id="MobiDB-lite"/>
    </source>
</evidence>
<feature type="region of interest" description="Disordered" evidence="1">
    <location>
        <begin position="773"/>
        <end position="796"/>
    </location>
</feature>
<dbReference type="EMBL" id="CP036317">
    <property type="protein sequence ID" value="QDV19489.1"/>
    <property type="molecule type" value="Genomic_DNA"/>
</dbReference>
<dbReference type="SUPFAM" id="SSF56747">
    <property type="entry name" value="Prim-pol domain"/>
    <property type="match status" value="1"/>
</dbReference>
<evidence type="ECO:0000259" key="2">
    <source>
        <dbReference type="SMART" id="SM00943"/>
    </source>
</evidence>
<dbReference type="SMART" id="SM00943">
    <property type="entry name" value="Prim-Pol"/>
    <property type="match status" value="1"/>
</dbReference>
<dbReference type="InterPro" id="IPR015330">
    <property type="entry name" value="DNA_primase/pol_bifunc_N"/>
</dbReference>
<dbReference type="Proteomes" id="UP000320839">
    <property type="component" value="Chromosome"/>
</dbReference>
<feature type="domain" description="DNA primase/polymerase bifunctional N-terminal" evidence="2">
    <location>
        <begin position="13"/>
        <end position="183"/>
    </location>
</feature>
<gene>
    <name evidence="3" type="ORF">Pan153_41550</name>
</gene>
<dbReference type="CDD" id="cd04859">
    <property type="entry name" value="Prim_Pol"/>
    <property type="match status" value="1"/>
</dbReference>
<dbReference type="OrthoDB" id="275480at2"/>
<evidence type="ECO:0000313" key="4">
    <source>
        <dbReference type="Proteomes" id="UP000320839"/>
    </source>
</evidence>
<proteinExistence type="predicted"/>
<dbReference type="RefSeq" id="WP_145457487.1">
    <property type="nucleotide sequence ID" value="NZ_CP036317.1"/>
</dbReference>
<accession>A0A518FT19</accession>
<organism evidence="3 4">
    <name type="scientific">Gimesia panareensis</name>
    <dbReference type="NCBI Taxonomy" id="2527978"/>
    <lineage>
        <taxon>Bacteria</taxon>
        <taxon>Pseudomonadati</taxon>
        <taxon>Planctomycetota</taxon>
        <taxon>Planctomycetia</taxon>
        <taxon>Planctomycetales</taxon>
        <taxon>Planctomycetaceae</taxon>
        <taxon>Gimesia</taxon>
    </lineage>
</organism>
<dbReference type="Pfam" id="PF09250">
    <property type="entry name" value="Prim-Pol"/>
    <property type="match status" value="1"/>
</dbReference>
<dbReference type="AlphaFoldDB" id="A0A518FT19"/>
<protein>
    <recommendedName>
        <fullName evidence="2">DNA primase/polymerase bifunctional N-terminal domain-containing protein</fullName>
    </recommendedName>
</protein>
<evidence type="ECO:0000313" key="3">
    <source>
        <dbReference type="EMBL" id="QDV19489.1"/>
    </source>
</evidence>